<gene>
    <name evidence="1" type="ORF">NEMVEDRAFT_v1g46072</name>
</gene>
<dbReference type="PhylomeDB" id="A7T1J8"/>
<dbReference type="Proteomes" id="UP000001593">
    <property type="component" value="Unassembled WGS sequence"/>
</dbReference>
<dbReference type="InParanoid" id="A7T1J8"/>
<protein>
    <submittedName>
        <fullName evidence="1">Uncharacterized protein</fullName>
    </submittedName>
</protein>
<evidence type="ECO:0000313" key="2">
    <source>
        <dbReference type="Proteomes" id="UP000001593"/>
    </source>
</evidence>
<organism evidence="1 2">
    <name type="scientific">Nematostella vectensis</name>
    <name type="common">Starlet sea anemone</name>
    <dbReference type="NCBI Taxonomy" id="45351"/>
    <lineage>
        <taxon>Eukaryota</taxon>
        <taxon>Metazoa</taxon>
        <taxon>Cnidaria</taxon>
        <taxon>Anthozoa</taxon>
        <taxon>Hexacorallia</taxon>
        <taxon>Actiniaria</taxon>
        <taxon>Edwardsiidae</taxon>
        <taxon>Nematostella</taxon>
    </lineage>
</organism>
<feature type="non-terminal residue" evidence="1">
    <location>
        <position position="1"/>
    </location>
</feature>
<accession>A7T1J8</accession>
<proteinExistence type="predicted"/>
<dbReference type="HOGENOM" id="CLU_2747417_0_0_1"/>
<reference evidence="1 2" key="1">
    <citation type="journal article" date="2007" name="Science">
        <title>Sea anemone genome reveals ancestral eumetazoan gene repertoire and genomic organization.</title>
        <authorList>
            <person name="Putnam N.H."/>
            <person name="Srivastava M."/>
            <person name="Hellsten U."/>
            <person name="Dirks B."/>
            <person name="Chapman J."/>
            <person name="Salamov A."/>
            <person name="Terry A."/>
            <person name="Shapiro H."/>
            <person name="Lindquist E."/>
            <person name="Kapitonov V.V."/>
            <person name="Jurka J."/>
            <person name="Genikhovich G."/>
            <person name="Grigoriev I.V."/>
            <person name="Lucas S.M."/>
            <person name="Steele R.E."/>
            <person name="Finnerty J.R."/>
            <person name="Technau U."/>
            <person name="Martindale M.Q."/>
            <person name="Rokhsar D.S."/>
        </authorList>
    </citation>
    <scope>NUCLEOTIDE SEQUENCE [LARGE SCALE GENOMIC DNA]</scope>
    <source>
        <strain evidence="2">CH2 X CH6</strain>
    </source>
</reference>
<dbReference type="AlphaFoldDB" id="A7T1J8"/>
<keyword evidence="2" id="KW-1185">Reference proteome</keyword>
<feature type="non-terminal residue" evidence="1">
    <location>
        <position position="71"/>
    </location>
</feature>
<sequence length="71" mass="8022">KAVQSHPYLGVELSSNLNWNTHVTNIVGKANKSLGFIRRNLGACPDFVRERAYTTLVRPRVEFASSVWDPH</sequence>
<name>A7T1J8_NEMVE</name>
<dbReference type="EMBL" id="DS470119">
    <property type="protein sequence ID" value="EDO30168.1"/>
    <property type="molecule type" value="Genomic_DNA"/>
</dbReference>
<evidence type="ECO:0000313" key="1">
    <source>
        <dbReference type="EMBL" id="EDO30168.1"/>
    </source>
</evidence>